<evidence type="ECO:0000256" key="7">
    <source>
        <dbReference type="SAM" id="Phobius"/>
    </source>
</evidence>
<evidence type="ECO:0000259" key="9">
    <source>
        <dbReference type="PROSITE" id="PS51781"/>
    </source>
</evidence>
<evidence type="ECO:0000256" key="4">
    <source>
        <dbReference type="ARBA" id="ARBA00022989"/>
    </source>
</evidence>
<dbReference type="Proteomes" id="UP000055136">
    <property type="component" value="Chromosome"/>
</dbReference>
<dbReference type="AlphaFoldDB" id="A0A0S2TB19"/>
<evidence type="ECO:0000256" key="6">
    <source>
        <dbReference type="SAM" id="MobiDB-lite"/>
    </source>
</evidence>
<dbReference type="Gene3D" id="2.30.30.40">
    <property type="entry name" value="SH3 Domains"/>
    <property type="match status" value="1"/>
</dbReference>
<evidence type="ECO:0000256" key="1">
    <source>
        <dbReference type="ARBA" id="ARBA00004167"/>
    </source>
</evidence>
<comment type="subcellular location">
    <subcellularLocation>
        <location evidence="1">Membrane</location>
        <topology evidence="1">Single-pass membrane protein</topology>
    </subcellularLocation>
</comment>
<dbReference type="KEGG" id="tee:Tel_03945"/>
<keyword evidence="5 7" id="KW-0472">Membrane</keyword>
<organism evidence="10 11">
    <name type="scientific">Candidatus Tenderia electrophaga</name>
    <dbReference type="NCBI Taxonomy" id="1748243"/>
    <lineage>
        <taxon>Bacteria</taxon>
        <taxon>Pseudomonadati</taxon>
        <taxon>Pseudomonadota</taxon>
        <taxon>Gammaproteobacteria</taxon>
        <taxon>Candidatus Tenderiales</taxon>
        <taxon>Candidatus Tenderiaceae</taxon>
        <taxon>Candidatus Tenderia</taxon>
    </lineage>
</organism>
<protein>
    <recommendedName>
        <fullName evidence="9">SH3b domain-containing protein</fullName>
    </recommendedName>
</protein>
<dbReference type="STRING" id="1748243.Tel_03945"/>
<dbReference type="InterPro" id="IPR003646">
    <property type="entry name" value="SH3-like_bac-type"/>
</dbReference>
<proteinExistence type="predicted"/>
<sequence length="222" mass="24839">MNKIIAAVFGGLLLSSAVAQETYYVDDELVITMRGGKGTEYQIIRTLKSGTRLEVLETDKDAGYSLARTPGGTEGWVLTRYLTQTPIAKHRLADAKNKLASLEAKTAELTAQLGQTRASRDSLDKSSSQLDTENQKLQQELDRIREISSNALALDQINKELREKLIHLETELQTVEQQNAVLKDRSARDWFITGTGVTILGIIIGLILPRLRFQRKSKWNEL</sequence>
<keyword evidence="11" id="KW-1185">Reference proteome</keyword>
<feature type="region of interest" description="Disordered" evidence="6">
    <location>
        <begin position="113"/>
        <end position="134"/>
    </location>
</feature>
<dbReference type="EMBL" id="CP013099">
    <property type="protein sequence ID" value="ALP52361.1"/>
    <property type="molecule type" value="Genomic_DNA"/>
</dbReference>
<keyword evidence="4 7" id="KW-1133">Transmembrane helix</keyword>
<dbReference type="SMART" id="SM00287">
    <property type="entry name" value="SH3b"/>
    <property type="match status" value="1"/>
</dbReference>
<name>A0A0S2TB19_9GAMM</name>
<reference evidence="10" key="1">
    <citation type="submission" date="2015-10" db="EMBL/GenBank/DDBJ databases">
        <title>Description of Candidatus Tenderia electrophaga gen. nov, sp. nov., an Uncultivated Electroautotroph from a Biocathode Enrichment.</title>
        <authorList>
            <person name="Eddie B.J."/>
            <person name="Malanoski A.P."/>
            <person name="Wang Z."/>
            <person name="Hall R.J."/>
            <person name="Oh S.D."/>
            <person name="Heiner C."/>
            <person name="Lin B."/>
            <person name="Strycharz-Glaven S.M."/>
        </authorList>
    </citation>
    <scope>NUCLEOTIDE SEQUENCE [LARGE SCALE GENOMIC DNA]</scope>
    <source>
        <strain evidence="10">NRL1</strain>
    </source>
</reference>
<accession>A0A0S2TB19</accession>
<feature type="domain" description="SH3b" evidence="9">
    <location>
        <begin position="20"/>
        <end position="86"/>
    </location>
</feature>
<dbReference type="InterPro" id="IPR016476">
    <property type="entry name" value="SH3_dom_pro"/>
</dbReference>
<evidence type="ECO:0000256" key="3">
    <source>
        <dbReference type="ARBA" id="ARBA00022729"/>
    </source>
</evidence>
<feature type="chain" id="PRO_5006604902" description="SH3b domain-containing protein" evidence="8">
    <location>
        <begin position="20"/>
        <end position="222"/>
    </location>
</feature>
<dbReference type="PIRSF" id="PIRSF006158">
    <property type="entry name" value="UCP006158_SH3"/>
    <property type="match status" value="1"/>
</dbReference>
<evidence type="ECO:0000313" key="10">
    <source>
        <dbReference type="EMBL" id="ALP52361.1"/>
    </source>
</evidence>
<dbReference type="Pfam" id="PF08239">
    <property type="entry name" value="SH3_3"/>
    <property type="match status" value="1"/>
</dbReference>
<feature type="signal peptide" evidence="8">
    <location>
        <begin position="1"/>
        <end position="19"/>
    </location>
</feature>
<dbReference type="NCBIfam" id="TIGR04211">
    <property type="entry name" value="SH3_and_anchor"/>
    <property type="match status" value="1"/>
</dbReference>
<evidence type="ECO:0000256" key="8">
    <source>
        <dbReference type="SAM" id="SignalP"/>
    </source>
</evidence>
<feature type="transmembrane region" description="Helical" evidence="7">
    <location>
        <begin position="190"/>
        <end position="208"/>
    </location>
</feature>
<keyword evidence="3 8" id="KW-0732">Signal</keyword>
<dbReference type="PROSITE" id="PS51781">
    <property type="entry name" value="SH3B"/>
    <property type="match status" value="1"/>
</dbReference>
<gene>
    <name evidence="10" type="ORF">Tel_03945</name>
</gene>
<evidence type="ECO:0000313" key="11">
    <source>
        <dbReference type="Proteomes" id="UP000055136"/>
    </source>
</evidence>
<evidence type="ECO:0000256" key="2">
    <source>
        <dbReference type="ARBA" id="ARBA00022692"/>
    </source>
</evidence>
<evidence type="ECO:0000256" key="5">
    <source>
        <dbReference type="ARBA" id="ARBA00023136"/>
    </source>
</evidence>
<dbReference type="GO" id="GO:0016020">
    <property type="term" value="C:membrane"/>
    <property type="evidence" value="ECO:0007669"/>
    <property type="project" value="UniProtKB-SubCell"/>
</dbReference>
<keyword evidence="2 7" id="KW-0812">Transmembrane</keyword>
<feature type="compositionally biased region" description="Polar residues" evidence="6">
    <location>
        <begin position="125"/>
        <end position="134"/>
    </location>
</feature>